<name>A0A1C5G6J1_MICEH</name>
<evidence type="ECO:0000256" key="1">
    <source>
        <dbReference type="ARBA" id="ARBA00001971"/>
    </source>
</evidence>
<comment type="similarity">
    <text evidence="2 4">Belongs to the cytochrome P450 family.</text>
</comment>
<dbReference type="Pfam" id="PF00067">
    <property type="entry name" value="p450"/>
    <property type="match status" value="1"/>
</dbReference>
<dbReference type="Proteomes" id="UP000198251">
    <property type="component" value="Chromosome I"/>
</dbReference>
<dbReference type="PROSITE" id="PS00086">
    <property type="entry name" value="CYTOCHROME_P450"/>
    <property type="match status" value="1"/>
</dbReference>
<dbReference type="PRINTS" id="PR00385">
    <property type="entry name" value="P450"/>
</dbReference>
<keyword evidence="3 4" id="KW-0349">Heme</keyword>
<dbReference type="AlphaFoldDB" id="A0A1C5G6J1"/>
<keyword evidence="6" id="KW-1185">Reference proteome</keyword>
<evidence type="ECO:0000313" key="6">
    <source>
        <dbReference type="Proteomes" id="UP000198251"/>
    </source>
</evidence>
<keyword evidence="3 4" id="KW-0479">Metal-binding</keyword>
<gene>
    <name evidence="5" type="ORF">GA0070610_1581</name>
</gene>
<evidence type="ECO:0000256" key="3">
    <source>
        <dbReference type="PIRSR" id="PIRSR602401-1"/>
    </source>
</evidence>
<feature type="binding site" description="axial binding residue" evidence="3">
    <location>
        <position position="408"/>
    </location>
    <ligand>
        <name>heme</name>
        <dbReference type="ChEBI" id="CHEBI:30413"/>
    </ligand>
    <ligandPart>
        <name>Fe</name>
        <dbReference type="ChEBI" id="CHEBI:18248"/>
    </ligandPart>
</feature>
<dbReference type="InterPro" id="IPR017972">
    <property type="entry name" value="Cyt_P450_CS"/>
</dbReference>
<dbReference type="InterPro" id="IPR002401">
    <property type="entry name" value="Cyt_P450_E_grp-I"/>
</dbReference>
<dbReference type="EMBL" id="LT607733">
    <property type="protein sequence ID" value="SCG15350.1"/>
    <property type="molecule type" value="Genomic_DNA"/>
</dbReference>
<proteinExistence type="inferred from homology"/>
<accession>A0A1C5G6J1</accession>
<dbReference type="GO" id="GO:0004497">
    <property type="term" value="F:monooxygenase activity"/>
    <property type="evidence" value="ECO:0007669"/>
    <property type="project" value="UniProtKB-KW"/>
</dbReference>
<dbReference type="PANTHER" id="PTHR24305:SF166">
    <property type="entry name" value="CYTOCHROME P450 12A4, MITOCHONDRIAL-RELATED"/>
    <property type="match status" value="1"/>
</dbReference>
<reference evidence="5 6" key="1">
    <citation type="submission" date="2016-06" db="EMBL/GenBank/DDBJ databases">
        <authorList>
            <person name="Kjaerup R.B."/>
            <person name="Dalgaard T.S."/>
            <person name="Juul-Madsen H.R."/>
        </authorList>
    </citation>
    <scope>NUCLEOTIDE SEQUENCE [LARGE SCALE GENOMIC DNA]</scope>
    <source>
        <strain evidence="5 6">DSM 43913</strain>
    </source>
</reference>
<keyword evidence="3 4" id="KW-0408">Iron</keyword>
<organism evidence="5 6">
    <name type="scientific">Micromonospora echinofusca</name>
    <dbReference type="NCBI Taxonomy" id="47858"/>
    <lineage>
        <taxon>Bacteria</taxon>
        <taxon>Bacillati</taxon>
        <taxon>Actinomycetota</taxon>
        <taxon>Actinomycetes</taxon>
        <taxon>Micromonosporales</taxon>
        <taxon>Micromonosporaceae</taxon>
        <taxon>Micromonospora</taxon>
    </lineage>
</organism>
<dbReference type="PANTHER" id="PTHR24305">
    <property type="entry name" value="CYTOCHROME P450"/>
    <property type="match status" value="1"/>
</dbReference>
<dbReference type="GO" id="GO:0020037">
    <property type="term" value="F:heme binding"/>
    <property type="evidence" value="ECO:0007669"/>
    <property type="project" value="InterPro"/>
</dbReference>
<evidence type="ECO:0000256" key="4">
    <source>
        <dbReference type="RuleBase" id="RU000461"/>
    </source>
</evidence>
<dbReference type="Gene3D" id="1.10.630.10">
    <property type="entry name" value="Cytochrome P450"/>
    <property type="match status" value="1"/>
</dbReference>
<evidence type="ECO:0000313" key="5">
    <source>
        <dbReference type="EMBL" id="SCG15350.1"/>
    </source>
</evidence>
<dbReference type="SUPFAM" id="SSF48264">
    <property type="entry name" value="Cytochrome P450"/>
    <property type="match status" value="1"/>
</dbReference>
<protein>
    <submittedName>
        <fullName evidence="5">Cytochrome P450</fullName>
    </submittedName>
</protein>
<keyword evidence="4" id="KW-0503">Monooxygenase</keyword>
<dbReference type="PRINTS" id="PR00463">
    <property type="entry name" value="EP450I"/>
</dbReference>
<sequence length="466" mass="52050">MRYAMAGRSVDDARGRAARSIPLWRMLPGLLRDPLGQLVAVADSAEGEIVRLNLGTIRPYLVTEPAHVQHVLRDNEANYTRGGNSMLWRPVRRLTGEGILSDGPQWQASRARMQPHFTAKRIDSLVDTMSRAVSDAVDEFDEPARTGRWFDAGTELGRVICRAISSVFFADRVSLADQLRIVAAQGTIVTALRARLLLPFVPDAVPVPGDRALSRAIGVVDDIMLPLVRAEMADPRDGDDLLAALARARDEQGRPLDERQVRDDVVASFATATETTYAVLTWLWPILDAHPEIAERLYAELDEVVGTDRTISREQLRALTYTRAVVEELLRMYPAGWLLPRTALADDVIGGTRIKAGSIVVVSSYITQRLARFWDRPDVFDPERFRGDQSRRGHRYAYFPFGGGPHQCLGMYLFNLEAPLVVATMLSRYRFRLREPGMPPKQLAAALRPGRPVIMALSPVRERRPA</sequence>
<dbReference type="InterPro" id="IPR001128">
    <property type="entry name" value="Cyt_P450"/>
</dbReference>
<comment type="cofactor">
    <cofactor evidence="1 3">
        <name>heme</name>
        <dbReference type="ChEBI" id="CHEBI:30413"/>
    </cofactor>
</comment>
<evidence type="ECO:0000256" key="2">
    <source>
        <dbReference type="ARBA" id="ARBA00010617"/>
    </source>
</evidence>
<dbReference type="InterPro" id="IPR036396">
    <property type="entry name" value="Cyt_P450_sf"/>
</dbReference>
<dbReference type="InterPro" id="IPR050121">
    <property type="entry name" value="Cytochrome_P450_monoxygenase"/>
</dbReference>
<keyword evidence="4" id="KW-0560">Oxidoreductase</keyword>
<dbReference type="GO" id="GO:0005506">
    <property type="term" value="F:iron ion binding"/>
    <property type="evidence" value="ECO:0007669"/>
    <property type="project" value="InterPro"/>
</dbReference>
<dbReference type="GO" id="GO:0016705">
    <property type="term" value="F:oxidoreductase activity, acting on paired donors, with incorporation or reduction of molecular oxygen"/>
    <property type="evidence" value="ECO:0007669"/>
    <property type="project" value="InterPro"/>
</dbReference>